<evidence type="ECO:0000256" key="3">
    <source>
        <dbReference type="ARBA" id="ARBA00022801"/>
    </source>
</evidence>
<dbReference type="InterPro" id="IPR032466">
    <property type="entry name" value="Metal_Hydrolase"/>
</dbReference>
<dbReference type="RefSeq" id="WP_012823493.1">
    <property type="nucleotide sequence ID" value="NC_013422.1"/>
</dbReference>
<feature type="binding site" evidence="4">
    <location>
        <position position="9"/>
    </location>
    <ligand>
        <name>a divalent metal cation</name>
        <dbReference type="ChEBI" id="CHEBI:60240"/>
        <label>1</label>
    </ligand>
</feature>
<dbReference type="Gene3D" id="3.20.20.140">
    <property type="entry name" value="Metal-dependent hydrolases"/>
    <property type="match status" value="1"/>
</dbReference>
<dbReference type="PANTHER" id="PTHR46124:SF2">
    <property type="entry name" value="D-AMINOACYL-TRNA DEACYLASE"/>
    <property type="match status" value="1"/>
</dbReference>
<keyword evidence="6" id="KW-1185">Reference proteome</keyword>
<dbReference type="GO" id="GO:0004536">
    <property type="term" value="F:DNA nuclease activity"/>
    <property type="evidence" value="ECO:0007669"/>
    <property type="project" value="InterPro"/>
</dbReference>
<comment type="similarity">
    <text evidence="1">Belongs to the metallo-dependent hydrolases superfamily. TatD-type hydrolase family.</text>
</comment>
<feature type="binding site" evidence="4">
    <location>
        <position position="217"/>
    </location>
    <ligand>
        <name>a divalent metal cation</name>
        <dbReference type="ChEBI" id="CHEBI:60240"/>
        <label>1</label>
    </ligand>
</feature>
<proteinExistence type="inferred from homology"/>
<feature type="binding site" evidence="4">
    <location>
        <position position="106"/>
    </location>
    <ligand>
        <name>a divalent metal cation</name>
        <dbReference type="ChEBI" id="CHEBI:60240"/>
        <label>1</label>
    </ligand>
</feature>
<keyword evidence="2 4" id="KW-0479">Metal-binding</keyword>
<feature type="binding site" evidence="4">
    <location>
        <position position="167"/>
    </location>
    <ligand>
        <name>a divalent metal cation</name>
        <dbReference type="ChEBI" id="CHEBI:60240"/>
        <label>2</label>
    </ligand>
</feature>
<dbReference type="eggNOG" id="COG0084">
    <property type="taxonomic scope" value="Bacteria"/>
</dbReference>
<dbReference type="PIRSF" id="PIRSF005902">
    <property type="entry name" value="DNase_TatD"/>
    <property type="match status" value="1"/>
</dbReference>
<keyword evidence="3 5" id="KW-0378">Hydrolase</keyword>
<dbReference type="GO" id="GO:0016788">
    <property type="term" value="F:hydrolase activity, acting on ester bonds"/>
    <property type="evidence" value="ECO:0007669"/>
    <property type="project" value="InterPro"/>
</dbReference>
<dbReference type="PROSITE" id="PS01137">
    <property type="entry name" value="TATD_1"/>
    <property type="match status" value="1"/>
</dbReference>
<dbReference type="CDD" id="cd01310">
    <property type="entry name" value="TatD_DNAse"/>
    <property type="match status" value="1"/>
</dbReference>
<protein>
    <submittedName>
        <fullName evidence="5">Hydrolase, TatD family</fullName>
    </submittedName>
</protein>
<dbReference type="InterPro" id="IPR018228">
    <property type="entry name" value="DNase_TatD-rel_CS"/>
</dbReference>
<evidence type="ECO:0000256" key="1">
    <source>
        <dbReference type="ARBA" id="ARBA00009275"/>
    </source>
</evidence>
<dbReference type="OrthoDB" id="9810005at2"/>
<dbReference type="PANTHER" id="PTHR46124">
    <property type="entry name" value="D-AMINOACYL-TRNA DEACYLASE"/>
    <property type="match status" value="1"/>
</dbReference>
<dbReference type="PROSITE" id="PS01091">
    <property type="entry name" value="TATD_3"/>
    <property type="match status" value="1"/>
</dbReference>
<dbReference type="KEGG" id="hna:Hneap_0604"/>
<dbReference type="InterPro" id="IPR015991">
    <property type="entry name" value="TatD/YcfH-like"/>
</dbReference>
<dbReference type="InterPro" id="IPR001130">
    <property type="entry name" value="TatD-like"/>
</dbReference>
<dbReference type="SUPFAM" id="SSF51556">
    <property type="entry name" value="Metallo-dependent hydrolases"/>
    <property type="match status" value="1"/>
</dbReference>
<dbReference type="GO" id="GO:0005829">
    <property type="term" value="C:cytosol"/>
    <property type="evidence" value="ECO:0007669"/>
    <property type="project" value="TreeGrafter"/>
</dbReference>
<feature type="binding site" evidence="4">
    <location>
        <position position="7"/>
    </location>
    <ligand>
        <name>a divalent metal cation</name>
        <dbReference type="ChEBI" id="CHEBI:60240"/>
        <label>1</label>
    </ligand>
</feature>
<evidence type="ECO:0000256" key="2">
    <source>
        <dbReference type="ARBA" id="ARBA00022723"/>
    </source>
</evidence>
<evidence type="ECO:0000256" key="4">
    <source>
        <dbReference type="PIRSR" id="PIRSR005902-1"/>
    </source>
</evidence>
<dbReference type="EMBL" id="CP001801">
    <property type="protein sequence ID" value="ACX95457.1"/>
    <property type="molecule type" value="Genomic_DNA"/>
</dbReference>
<reference evidence="5 6" key="1">
    <citation type="submission" date="2009-10" db="EMBL/GenBank/DDBJ databases">
        <title>Complete sequence of Halothiobacillus neapolitanus c2.</title>
        <authorList>
            <consortium name="US DOE Joint Genome Institute"/>
            <person name="Lucas S."/>
            <person name="Copeland A."/>
            <person name="Lapidus A."/>
            <person name="Glavina del Rio T."/>
            <person name="Tice H."/>
            <person name="Bruce D."/>
            <person name="Goodwin L."/>
            <person name="Pitluck S."/>
            <person name="Davenport K."/>
            <person name="Brettin T."/>
            <person name="Detter J.C."/>
            <person name="Han C."/>
            <person name="Tapia R."/>
            <person name="Larimer F."/>
            <person name="Land M."/>
            <person name="Hauser L."/>
            <person name="Kyrpides N."/>
            <person name="Mikhailova N."/>
            <person name="Kerfeld C."/>
            <person name="Cannon G."/>
            <person name="Heinhort S."/>
        </authorList>
    </citation>
    <scope>NUCLEOTIDE SEQUENCE [LARGE SCALE GENOMIC DNA]</scope>
    <source>
        <strain evidence="6">ATCC 23641 / c2</strain>
    </source>
</reference>
<dbReference type="STRING" id="555778.Hneap_0604"/>
<evidence type="ECO:0000313" key="5">
    <source>
        <dbReference type="EMBL" id="ACX95457.1"/>
    </source>
</evidence>
<dbReference type="Pfam" id="PF01026">
    <property type="entry name" value="TatD_DNase"/>
    <property type="match status" value="1"/>
</dbReference>
<sequence length="269" mass="30281">MNLFDSHCHLDKLDLTPFDDSFDQFMMAAFEAGVRRMLCVAIHPDRWSDMAELVAPYAHPCEDRPQVWLSFGIHPTEDPDYDLEAEAIVAYARASPYSGQIVAIGETGLDYFRSGEAERWQHERFRAHIAAALELKKPVIIHTRAAAKDTIDVLRSENARDCGGVMHCFVEDWDTAKKALDLGFYISFSGILTYKSAADLRETAKKVPQDRILIETDAPYLAPAPHRGKPNTPIYVTHTAQTLADVRGETLSTVAEYTDANTRRWLNLP</sequence>
<organism evidence="5 6">
    <name type="scientific">Halothiobacillus neapolitanus (strain ATCC 23641 / DSM 15147 / CIP 104769 / NCIMB 8539 / c2)</name>
    <name type="common">Thiobacillus neapolitanus</name>
    <dbReference type="NCBI Taxonomy" id="555778"/>
    <lineage>
        <taxon>Bacteria</taxon>
        <taxon>Pseudomonadati</taxon>
        <taxon>Pseudomonadota</taxon>
        <taxon>Gammaproteobacteria</taxon>
        <taxon>Chromatiales</taxon>
        <taxon>Halothiobacillaceae</taxon>
        <taxon>Halothiobacillus</taxon>
    </lineage>
</organism>
<accession>D0KYD4</accession>
<feature type="binding site" evidence="4">
    <location>
        <position position="142"/>
    </location>
    <ligand>
        <name>a divalent metal cation</name>
        <dbReference type="ChEBI" id="CHEBI:60240"/>
        <label>2</label>
    </ligand>
</feature>
<dbReference type="NCBIfam" id="TIGR00010">
    <property type="entry name" value="YchF/TatD family DNA exonuclease"/>
    <property type="match status" value="1"/>
</dbReference>
<dbReference type="AlphaFoldDB" id="D0KYD4"/>
<dbReference type="FunFam" id="3.20.20.140:FF:000005">
    <property type="entry name" value="TatD family hydrolase"/>
    <property type="match status" value="1"/>
</dbReference>
<dbReference type="HOGENOM" id="CLU_031506_4_2_6"/>
<evidence type="ECO:0000313" key="6">
    <source>
        <dbReference type="Proteomes" id="UP000009102"/>
    </source>
</evidence>
<name>D0KYD4_HALNC</name>
<dbReference type="Proteomes" id="UP000009102">
    <property type="component" value="Chromosome"/>
</dbReference>
<dbReference type="GO" id="GO:0046872">
    <property type="term" value="F:metal ion binding"/>
    <property type="evidence" value="ECO:0007669"/>
    <property type="project" value="UniProtKB-KW"/>
</dbReference>
<gene>
    <name evidence="5" type="ordered locus">Hneap_0604</name>
</gene>